<evidence type="ECO:0000313" key="1">
    <source>
        <dbReference type="EMBL" id="NVO85793.1"/>
    </source>
</evidence>
<sequence>MWILHEGRYTLLKRYTKQFVPAKEPQAYSYGPRLDQIQDQNQYYLLRPDKTLVPLKLTLNMLQAAAPELALKTVPGAGKASTDAEWAAVLAAAEKE</sequence>
<proteinExistence type="predicted"/>
<gene>
    <name evidence="1" type="ORF">HW556_12965</name>
</gene>
<protein>
    <submittedName>
        <fullName evidence="1">Uncharacterized protein</fullName>
    </submittedName>
</protein>
<evidence type="ECO:0000313" key="2">
    <source>
        <dbReference type="Proteomes" id="UP000626554"/>
    </source>
</evidence>
<comment type="caution">
    <text evidence="1">The sequence shown here is derived from an EMBL/GenBank/DDBJ whole genome shotgun (WGS) entry which is preliminary data.</text>
</comment>
<dbReference type="Proteomes" id="UP000626554">
    <property type="component" value="Unassembled WGS sequence"/>
</dbReference>
<dbReference type="EMBL" id="JABKAV010000041">
    <property type="protein sequence ID" value="NVO85793.1"/>
    <property type="molecule type" value="Genomic_DNA"/>
</dbReference>
<organism evidence="1 2">
    <name type="scientific">Hymenobacter terrestris</name>
    <dbReference type="NCBI Taxonomy" id="2748310"/>
    <lineage>
        <taxon>Bacteria</taxon>
        <taxon>Pseudomonadati</taxon>
        <taxon>Bacteroidota</taxon>
        <taxon>Cytophagia</taxon>
        <taxon>Cytophagales</taxon>
        <taxon>Hymenobacteraceae</taxon>
        <taxon>Hymenobacter</taxon>
    </lineage>
</organism>
<reference evidence="1 2" key="1">
    <citation type="submission" date="2020-05" db="EMBL/GenBank/DDBJ databases">
        <title>Hymenobacter terrestris sp. nov. and Hymenobacter lapidiphilus sp. nov., isolated from regoliths in Antarctica.</title>
        <authorList>
            <person name="Sedlacek I."/>
            <person name="Pantucek R."/>
            <person name="Zeman M."/>
            <person name="Holochova P."/>
            <person name="Kralova S."/>
            <person name="Stankova E."/>
            <person name="Sedo O."/>
            <person name="Micenkova L."/>
            <person name="Svec P."/>
            <person name="Gupta V."/>
            <person name="Sood U."/>
            <person name="Korpole U.S."/>
            <person name="Lal R."/>
        </authorList>
    </citation>
    <scope>NUCLEOTIDE SEQUENCE [LARGE SCALE GENOMIC DNA]</scope>
    <source>
        <strain evidence="1 2">P5252</strain>
    </source>
</reference>
<dbReference type="RefSeq" id="WP_176900516.1">
    <property type="nucleotide sequence ID" value="NZ_JABKAV010000041.1"/>
</dbReference>
<name>A0ABX2Q497_9BACT</name>
<accession>A0ABX2Q497</accession>
<keyword evidence="2" id="KW-1185">Reference proteome</keyword>